<keyword evidence="1" id="KW-0964">Secreted</keyword>
<dbReference type="InterPro" id="IPR004903">
    <property type="entry name" value="S-layer_prot"/>
</dbReference>
<feature type="signal peptide" evidence="2">
    <location>
        <begin position="1"/>
        <end position="29"/>
    </location>
</feature>
<feature type="domain" description="S-layer protein C-terminal" evidence="3">
    <location>
        <begin position="385"/>
        <end position="449"/>
    </location>
</feature>
<feature type="chain" id="PRO_5025395215" description="S-layer protein" evidence="2">
    <location>
        <begin position="30"/>
        <end position="451"/>
    </location>
</feature>
<evidence type="ECO:0000313" key="6">
    <source>
        <dbReference type="EMBL" id="KAB1968474.1"/>
    </source>
</evidence>
<dbReference type="EMBL" id="WBOB01000087">
    <property type="protein sequence ID" value="KAB1968474.1"/>
    <property type="molecule type" value="Genomic_DNA"/>
</dbReference>
<dbReference type="GO" id="GO:0009274">
    <property type="term" value="C:peptidoglycan-based cell wall"/>
    <property type="evidence" value="ECO:0007669"/>
    <property type="project" value="InterPro"/>
</dbReference>
<keyword evidence="2" id="KW-0732">Signal</keyword>
<dbReference type="Pfam" id="PF22797">
    <property type="entry name" value="SlpA_D2"/>
    <property type="match status" value="1"/>
</dbReference>
<evidence type="ECO:0000313" key="7">
    <source>
        <dbReference type="Proteomes" id="UP000430323"/>
    </source>
</evidence>
<dbReference type="GO" id="GO:0030115">
    <property type="term" value="C:S-layer"/>
    <property type="evidence" value="ECO:0007669"/>
    <property type="project" value="UniProtKB-SubCell"/>
</dbReference>
<comment type="subcellular location">
    <subcellularLocation>
        <location evidence="1">Secreted</location>
        <location evidence="1">Cell wall</location>
        <location evidence="1">S-layer</location>
    </subcellularLocation>
    <text evidence="1">This bacterium is covered by a S-layer with hexagonal symmetry.</text>
</comment>
<comment type="caution">
    <text evidence="6">The sequence shown here is derived from an EMBL/GenBank/DDBJ whole genome shotgun (WGS) entry which is preliminary data.</text>
</comment>
<evidence type="ECO:0000256" key="1">
    <source>
        <dbReference type="PIRNR" id="PIRNR037863"/>
    </source>
</evidence>
<dbReference type="AlphaFoldDB" id="A0A6A1Z4G2"/>
<evidence type="ECO:0000259" key="4">
    <source>
        <dbReference type="Pfam" id="PF22796"/>
    </source>
</evidence>
<dbReference type="PRINTS" id="PR01729">
    <property type="entry name" value="SURFACELAYER"/>
</dbReference>
<protein>
    <recommendedName>
        <fullName evidence="1">S-layer protein</fullName>
    </recommendedName>
</protein>
<dbReference type="Pfam" id="PF22796">
    <property type="entry name" value="SlpA_N"/>
    <property type="match status" value="1"/>
</dbReference>
<dbReference type="InterPro" id="IPR055005">
    <property type="entry name" value="SlpA_D2"/>
</dbReference>
<dbReference type="GO" id="GO:0005199">
    <property type="term" value="F:structural constituent of cell wall"/>
    <property type="evidence" value="ECO:0007669"/>
    <property type="project" value="InterPro"/>
</dbReference>
<organism evidence="6 7">
    <name type="scientific">Lactobacillus crispatus</name>
    <dbReference type="NCBI Taxonomy" id="47770"/>
    <lineage>
        <taxon>Bacteria</taxon>
        <taxon>Bacillati</taxon>
        <taxon>Bacillota</taxon>
        <taxon>Bacilli</taxon>
        <taxon>Lactobacillales</taxon>
        <taxon>Lactobacillaceae</taxon>
        <taxon>Lactobacillus</taxon>
    </lineage>
</organism>
<evidence type="ECO:0000256" key="2">
    <source>
        <dbReference type="SAM" id="SignalP"/>
    </source>
</evidence>
<dbReference type="InterPro" id="IPR024968">
    <property type="entry name" value="SlpA_C_lactobacillus"/>
</dbReference>
<comment type="function">
    <text evidence="1">The S-layer is a paracrystalline mono-layered assembly of proteins which coat the surface of bacteria.</text>
</comment>
<name>A0A6A1Z4G2_9LACO</name>
<evidence type="ECO:0000259" key="5">
    <source>
        <dbReference type="Pfam" id="PF22797"/>
    </source>
</evidence>
<reference evidence="6 7" key="1">
    <citation type="submission" date="2019-09" db="EMBL/GenBank/DDBJ databases">
        <title>Investigation of probiotic properties of different lactic acid bacteria.</title>
        <authorList>
            <person name="Jaomanjaka F."/>
            <person name="Blanc P."/>
        </authorList>
    </citation>
    <scope>NUCLEOTIDE SEQUENCE [LARGE SCALE GENOMIC DNA]</scope>
    <source>
        <strain evidence="6 7">BIO6272</strain>
    </source>
</reference>
<keyword evidence="1" id="KW-0134">Cell wall</keyword>
<keyword evidence="1" id="KW-0701">S-layer</keyword>
<evidence type="ECO:0000259" key="3">
    <source>
        <dbReference type="Pfam" id="PF03217"/>
    </source>
</evidence>
<accession>A0A6A1Z4G2</accession>
<feature type="domain" description="S-layer protein" evidence="5">
    <location>
        <begin position="214"/>
        <end position="316"/>
    </location>
</feature>
<feature type="domain" description="S-layer protein N-terminal" evidence="4">
    <location>
        <begin position="33"/>
        <end position="201"/>
    </location>
</feature>
<feature type="domain" description="S-layer protein C-terminal" evidence="3">
    <location>
        <begin position="321"/>
        <end position="384"/>
    </location>
</feature>
<dbReference type="PIRSF" id="PIRSF037863">
    <property type="entry name" value="SLAP"/>
    <property type="match status" value="1"/>
</dbReference>
<dbReference type="Proteomes" id="UP000430323">
    <property type="component" value="Unassembled WGS sequence"/>
</dbReference>
<sequence>MKKNLRIVSAAAALLAVAPVAASAVSVNAADSTVSAAATNNIDFNLTGSQLLPKEGQVNVTPNITATAAVKSLNIPGSISGDVTTTFDGQTYKANLSDASKAAIWHQGSNSDNKVVNTNDLLAGNKYTVTLSSLSFNFGSVNANKEISLGVASQNVSYKVTDTKGATKTVSYGNPVTVKTNKDGVVEATNLVVTDVVPTNTQNAASVGFYNAVTGAAVQSGEITTNADAQGNLNVATVLAAIKGAYRAGQVGNHIADQNITYSTVSDLAAELKAQGISVDGNGYFKAPHSFTLNYKANATDNKMGATLPVTVTVANVADPTVPSQSKTIMHNAYYYDKDAKRVGTDKLTRYNSVTVAMSTTKIGDKTYYEVIENGKATGKFINADNIDGTKRTLKHNAYVYKTSKKRANKVVLKKGEKVTTYGGTYTFKNGKQYYKIGNNTDKTYVKASNF</sequence>
<dbReference type="RefSeq" id="WP_151495695.1">
    <property type="nucleotide sequence ID" value="NZ_WBOB01000087.1"/>
</dbReference>
<dbReference type="Pfam" id="PF03217">
    <property type="entry name" value="SlpA"/>
    <property type="match status" value="2"/>
</dbReference>
<dbReference type="InterPro" id="IPR055006">
    <property type="entry name" value="SlpA_N"/>
</dbReference>
<gene>
    <name evidence="6" type="ORF">F8251_09850</name>
</gene>
<proteinExistence type="predicted"/>